<name>A0A7G5C6K1_9BACL</name>
<dbReference type="PANTHER" id="PTHR39186:SF1">
    <property type="entry name" value="DUF2071 DOMAIN-CONTAINING PROTEIN"/>
    <property type="match status" value="1"/>
</dbReference>
<dbReference type="InterPro" id="IPR018644">
    <property type="entry name" value="DUF2071"/>
</dbReference>
<organism evidence="1 2">
    <name type="scientific">Cohnella cholangitidis</name>
    <dbReference type="NCBI Taxonomy" id="2598458"/>
    <lineage>
        <taxon>Bacteria</taxon>
        <taxon>Bacillati</taxon>
        <taxon>Bacillota</taxon>
        <taxon>Bacilli</taxon>
        <taxon>Bacillales</taxon>
        <taxon>Paenibacillaceae</taxon>
        <taxon>Cohnella</taxon>
    </lineage>
</organism>
<dbReference type="Proteomes" id="UP000515679">
    <property type="component" value="Chromosome"/>
</dbReference>
<gene>
    <name evidence="1" type="ORF">FPL14_01480</name>
</gene>
<reference evidence="1 2" key="1">
    <citation type="submission" date="2019-07" db="EMBL/GenBank/DDBJ databases">
        <authorList>
            <person name="Kim J.K."/>
            <person name="Cheong H.-M."/>
            <person name="Choi Y."/>
            <person name="Hwang K.J."/>
            <person name="Lee S."/>
            <person name="Choi C."/>
        </authorList>
    </citation>
    <scope>NUCLEOTIDE SEQUENCE [LARGE SCALE GENOMIC DNA]</scope>
    <source>
        <strain evidence="1 2">KS 22</strain>
    </source>
</reference>
<accession>A0A7G5C6K1</accession>
<dbReference type="Gene3D" id="2.40.400.10">
    <property type="entry name" value="Acetoacetate decarboxylase-like"/>
    <property type="match status" value="1"/>
</dbReference>
<evidence type="ECO:0000313" key="1">
    <source>
        <dbReference type="EMBL" id="QMV44835.1"/>
    </source>
</evidence>
<dbReference type="AlphaFoldDB" id="A0A7G5C6K1"/>
<dbReference type="InterPro" id="IPR023375">
    <property type="entry name" value="ADC_dom_sf"/>
</dbReference>
<dbReference type="SUPFAM" id="SSF160104">
    <property type="entry name" value="Acetoacetate decarboxylase-like"/>
    <property type="match status" value="1"/>
</dbReference>
<evidence type="ECO:0000313" key="2">
    <source>
        <dbReference type="Proteomes" id="UP000515679"/>
    </source>
</evidence>
<dbReference type="PANTHER" id="PTHR39186">
    <property type="entry name" value="DUF2071 FAMILY PROTEIN"/>
    <property type="match status" value="1"/>
</dbReference>
<keyword evidence="2" id="KW-1185">Reference proteome</keyword>
<dbReference type="EMBL" id="CP041969">
    <property type="protein sequence ID" value="QMV44835.1"/>
    <property type="molecule type" value="Genomic_DNA"/>
</dbReference>
<dbReference type="KEGG" id="cchl:FPL14_01480"/>
<proteinExistence type="predicted"/>
<protein>
    <submittedName>
        <fullName evidence="1">DUF2071 domain-containing protein</fullName>
    </submittedName>
</protein>
<sequence length="224" mass="25991">MKQTWHTLLFAHWPIAIDKIQPFIPSPLRLDVFEGQAWIAVVPFDMSGIRLNHMPTLPFTSKFAELNVRTYVTIDNKPGVYFFSLDATNILAVKGARAFYHLPYYLADIELHKEAQTLSYQSKRRGSRGDFQFHGSYRPISPPYTAQSGTLEHWLTERYCLYANHKGRAYRCDILHDPWPLQHAEAEIYTNTMANINGLRLPDEKPVLHYAERLEVLTWGLEQV</sequence>
<dbReference type="Pfam" id="PF09844">
    <property type="entry name" value="DUF2071"/>
    <property type="match status" value="1"/>
</dbReference>